<dbReference type="Proteomes" id="UP000237640">
    <property type="component" value="Unassembled WGS sequence"/>
</dbReference>
<evidence type="ECO:0000313" key="3">
    <source>
        <dbReference type="EMBL" id="PRX56701.1"/>
    </source>
</evidence>
<evidence type="ECO:0000256" key="1">
    <source>
        <dbReference type="ARBA" id="ARBA00007847"/>
    </source>
</evidence>
<dbReference type="InterPro" id="IPR015942">
    <property type="entry name" value="Asp/Glu/hydantoin_racemase"/>
</dbReference>
<dbReference type="InterPro" id="IPR004380">
    <property type="entry name" value="Asp_race"/>
</dbReference>
<dbReference type="PANTHER" id="PTHR21198">
    <property type="entry name" value="GLUTAMATE RACEMASE"/>
    <property type="match status" value="1"/>
</dbReference>
<dbReference type="InterPro" id="IPR033134">
    <property type="entry name" value="Asp/Glu_racemase_AS_2"/>
</dbReference>
<comment type="similarity">
    <text evidence="1">Belongs to the aspartate/glutamate racemases family.</text>
</comment>
<dbReference type="OrthoDB" id="9803739at2"/>
<dbReference type="PANTHER" id="PTHR21198:SF7">
    <property type="entry name" value="ASPARTATE-GLUTAMATE RACEMASE FAMILY"/>
    <property type="match status" value="1"/>
</dbReference>
<evidence type="ECO:0000313" key="4">
    <source>
        <dbReference type="Proteomes" id="UP000237640"/>
    </source>
</evidence>
<accession>A0A2T0MGJ5</accession>
<proteinExistence type="inferred from homology"/>
<keyword evidence="2" id="KW-0413">Isomerase</keyword>
<organism evidence="3 4">
    <name type="scientific">Flagellimonas meridianipacifica</name>
    <dbReference type="NCBI Taxonomy" id="1080225"/>
    <lineage>
        <taxon>Bacteria</taxon>
        <taxon>Pseudomonadati</taxon>
        <taxon>Bacteroidota</taxon>
        <taxon>Flavobacteriia</taxon>
        <taxon>Flavobacteriales</taxon>
        <taxon>Flavobacteriaceae</taxon>
        <taxon>Flagellimonas</taxon>
    </lineage>
</organism>
<dbReference type="NCBIfam" id="TIGR00035">
    <property type="entry name" value="asp_race"/>
    <property type="match status" value="1"/>
</dbReference>
<dbReference type="Pfam" id="PF01177">
    <property type="entry name" value="Asp_Glu_race"/>
    <property type="match status" value="1"/>
</dbReference>
<evidence type="ECO:0000256" key="2">
    <source>
        <dbReference type="ARBA" id="ARBA00023235"/>
    </source>
</evidence>
<dbReference type="EMBL" id="PVYX01000001">
    <property type="protein sequence ID" value="PRX56701.1"/>
    <property type="molecule type" value="Genomic_DNA"/>
</dbReference>
<comment type="caution">
    <text evidence="3">The sequence shown here is derived from an EMBL/GenBank/DDBJ whole genome shotgun (WGS) entry which is preliminary data.</text>
</comment>
<dbReference type="Gene3D" id="3.40.50.1860">
    <property type="match status" value="2"/>
</dbReference>
<dbReference type="SUPFAM" id="SSF53681">
    <property type="entry name" value="Aspartate/glutamate racemase"/>
    <property type="match status" value="2"/>
</dbReference>
<name>A0A2T0MGJ5_9FLAO</name>
<gene>
    <name evidence="3" type="ORF">CLV81_0698</name>
</gene>
<sequence length="230" mass="25311">MKTIGIIGGMSWESSKFYYQYINRIVADQLGGSHSARILMSSVDFAEIETLSFADNWERIGELMAIEAKRLESAGADIIILATNTIHLVADNIEEAVSVPFLHIAKATGNAIKKKDISKIGLLGTRFTMERDFYTKILTNDFGLEVLIPSEEERTYLQNLIYGELVKGQFTSEAKENCLAIIEGLKSKGAQGVILGCTELPILIPEKEVTIPSFDTTMIHSLAAVDFATS</sequence>
<keyword evidence="4" id="KW-1185">Reference proteome</keyword>
<protein>
    <submittedName>
        <fullName evidence="3">Aspartate racemase</fullName>
    </submittedName>
</protein>
<dbReference type="AlphaFoldDB" id="A0A2T0MGJ5"/>
<dbReference type="InterPro" id="IPR001920">
    <property type="entry name" value="Asp/Glu_race"/>
</dbReference>
<reference evidence="3 4" key="1">
    <citation type="submission" date="2018-03" db="EMBL/GenBank/DDBJ databases">
        <title>Genomic Encyclopedia of Archaeal and Bacterial Type Strains, Phase II (KMG-II): from individual species to whole genera.</title>
        <authorList>
            <person name="Goeker M."/>
        </authorList>
    </citation>
    <scope>NUCLEOTIDE SEQUENCE [LARGE SCALE GENOMIC DNA]</scope>
    <source>
        <strain evidence="3 4">DSM 25027</strain>
    </source>
</reference>
<dbReference type="RefSeq" id="WP_106143648.1">
    <property type="nucleotide sequence ID" value="NZ_PVYX01000001.1"/>
</dbReference>
<dbReference type="PROSITE" id="PS00924">
    <property type="entry name" value="ASP_GLU_RACEMASE_2"/>
    <property type="match status" value="1"/>
</dbReference>
<dbReference type="GO" id="GO:0047661">
    <property type="term" value="F:amino-acid racemase activity"/>
    <property type="evidence" value="ECO:0007669"/>
    <property type="project" value="InterPro"/>
</dbReference>